<evidence type="ECO:0000259" key="2">
    <source>
        <dbReference type="Pfam" id="PF00109"/>
    </source>
</evidence>
<protein>
    <submittedName>
        <fullName evidence="3">3-oxoacyl-(Acyl-carrier-protein) synthase</fullName>
    </submittedName>
</protein>
<dbReference type="InterPro" id="IPR016039">
    <property type="entry name" value="Thiolase-like"/>
</dbReference>
<dbReference type="PANTHER" id="PTHR11712:SF336">
    <property type="entry name" value="3-OXOACYL-[ACYL-CARRIER-PROTEIN] SYNTHASE, MITOCHONDRIAL"/>
    <property type="match status" value="1"/>
</dbReference>
<gene>
    <name evidence="3" type="ORF">LX95_00821</name>
</gene>
<dbReference type="InterPro" id="IPR000794">
    <property type="entry name" value="Beta-ketoacyl_synthase"/>
</dbReference>
<dbReference type="Gene3D" id="3.40.47.10">
    <property type="match status" value="1"/>
</dbReference>
<dbReference type="AlphaFoldDB" id="A0A2W7ISS0"/>
<evidence type="ECO:0000256" key="1">
    <source>
        <dbReference type="ARBA" id="ARBA00022679"/>
    </source>
</evidence>
<keyword evidence="1" id="KW-0808">Transferase</keyword>
<dbReference type="PANTHER" id="PTHR11712">
    <property type="entry name" value="POLYKETIDE SYNTHASE-RELATED"/>
    <property type="match status" value="1"/>
</dbReference>
<evidence type="ECO:0000313" key="4">
    <source>
        <dbReference type="Proteomes" id="UP000249542"/>
    </source>
</evidence>
<dbReference type="GO" id="GO:0004315">
    <property type="term" value="F:3-oxoacyl-[acyl-carrier-protein] synthase activity"/>
    <property type="evidence" value="ECO:0007669"/>
    <property type="project" value="TreeGrafter"/>
</dbReference>
<keyword evidence="4" id="KW-1185">Reference proteome</keyword>
<dbReference type="Proteomes" id="UP000249542">
    <property type="component" value="Unassembled WGS sequence"/>
</dbReference>
<sequence>MFVNGISTLNAQDISSSEESFFGEVQTYSSPILKTYFSDFRKYIKPAAMRRMSSSVKMGVVAASKVLASINITQPDAIIVGTGMGCKTDSDVFLENLLASNEGLLSPTKFIQSTHNTVAGQIALQLKCKAYNMTFVQGAASFETALLDAFLQSISSKNRHLLVGGVDEISKYSNELHQLDGQLKTEQEICNFNLLDYASTGSISGEGASFFVVSGEKSEPSYASVKDIETYNQLDKEGLKNKALNFLKKNELSTDDIDVFICGNNGDVNYDDFYHSLQSDIFSQIPQLYYKHLVGEFYTSSGFAFWLACKILRLQEIPEICQLNNFKPNSSIKTILLYNQYKGRDHSFILLQAC</sequence>
<dbReference type="InterPro" id="IPR014030">
    <property type="entry name" value="Ketoacyl_synth_N"/>
</dbReference>
<dbReference type="GO" id="GO:0005829">
    <property type="term" value="C:cytosol"/>
    <property type="evidence" value="ECO:0007669"/>
    <property type="project" value="TreeGrafter"/>
</dbReference>
<name>A0A2W7ISS0_9FLAO</name>
<organism evidence="3 4">
    <name type="scientific">Mesonia algae</name>
    <dbReference type="NCBI Taxonomy" id="213248"/>
    <lineage>
        <taxon>Bacteria</taxon>
        <taxon>Pseudomonadati</taxon>
        <taxon>Bacteroidota</taxon>
        <taxon>Flavobacteriia</taxon>
        <taxon>Flavobacteriales</taxon>
        <taxon>Flavobacteriaceae</taxon>
        <taxon>Mesonia</taxon>
    </lineage>
</organism>
<accession>A0A2W7ISS0</accession>
<proteinExistence type="predicted"/>
<reference evidence="3 4" key="1">
    <citation type="submission" date="2018-06" db="EMBL/GenBank/DDBJ databases">
        <title>Genomic Encyclopedia of Archaeal and Bacterial Type Strains, Phase II (KMG-II): from individual species to whole genera.</title>
        <authorList>
            <person name="Goeker M."/>
        </authorList>
    </citation>
    <scope>NUCLEOTIDE SEQUENCE [LARGE SCALE GENOMIC DNA]</scope>
    <source>
        <strain evidence="3 4">DSM 15361</strain>
    </source>
</reference>
<dbReference type="Pfam" id="PF00109">
    <property type="entry name" value="ketoacyl-synt"/>
    <property type="match status" value="1"/>
</dbReference>
<dbReference type="SUPFAM" id="SSF53901">
    <property type="entry name" value="Thiolase-like"/>
    <property type="match status" value="1"/>
</dbReference>
<dbReference type="RefSeq" id="WP_111540164.1">
    <property type="nucleotide sequence ID" value="NZ_QKYV01000002.1"/>
</dbReference>
<dbReference type="EMBL" id="QKYV01000002">
    <property type="protein sequence ID" value="PZW42507.1"/>
    <property type="molecule type" value="Genomic_DNA"/>
</dbReference>
<feature type="domain" description="Beta-ketoacyl synthase-like N-terminal" evidence="2">
    <location>
        <begin position="12"/>
        <end position="214"/>
    </location>
</feature>
<dbReference type="GO" id="GO:0006633">
    <property type="term" value="P:fatty acid biosynthetic process"/>
    <property type="evidence" value="ECO:0007669"/>
    <property type="project" value="TreeGrafter"/>
</dbReference>
<comment type="caution">
    <text evidence="3">The sequence shown here is derived from an EMBL/GenBank/DDBJ whole genome shotgun (WGS) entry which is preliminary data.</text>
</comment>
<evidence type="ECO:0000313" key="3">
    <source>
        <dbReference type="EMBL" id="PZW42507.1"/>
    </source>
</evidence>